<gene>
    <name evidence="1" type="ORF">CHIRRI_LOCUS3902</name>
</gene>
<proteinExistence type="predicted"/>
<evidence type="ECO:0008006" key="3">
    <source>
        <dbReference type="Google" id="ProtNLM"/>
    </source>
</evidence>
<dbReference type="SUPFAM" id="SSF81383">
    <property type="entry name" value="F-box domain"/>
    <property type="match status" value="1"/>
</dbReference>
<reference evidence="1" key="2">
    <citation type="submission" date="2022-10" db="EMBL/GenBank/DDBJ databases">
        <authorList>
            <consortium name="ENA_rothamsted_submissions"/>
            <consortium name="culmorum"/>
            <person name="King R."/>
        </authorList>
    </citation>
    <scope>NUCLEOTIDE SEQUENCE</scope>
</reference>
<keyword evidence="2" id="KW-1185">Reference proteome</keyword>
<protein>
    <recommendedName>
        <fullName evidence="3">F-box domain-containing protein</fullName>
    </recommendedName>
</protein>
<organism evidence="1 2">
    <name type="scientific">Chironomus riparius</name>
    <dbReference type="NCBI Taxonomy" id="315576"/>
    <lineage>
        <taxon>Eukaryota</taxon>
        <taxon>Metazoa</taxon>
        <taxon>Ecdysozoa</taxon>
        <taxon>Arthropoda</taxon>
        <taxon>Hexapoda</taxon>
        <taxon>Insecta</taxon>
        <taxon>Pterygota</taxon>
        <taxon>Neoptera</taxon>
        <taxon>Endopterygota</taxon>
        <taxon>Diptera</taxon>
        <taxon>Nematocera</taxon>
        <taxon>Chironomoidea</taxon>
        <taxon>Chironomidae</taxon>
        <taxon>Chironominae</taxon>
        <taxon>Chironomus</taxon>
    </lineage>
</organism>
<dbReference type="Proteomes" id="UP001153620">
    <property type="component" value="Chromosome 1"/>
</dbReference>
<reference evidence="1" key="1">
    <citation type="submission" date="2022-01" db="EMBL/GenBank/DDBJ databases">
        <authorList>
            <person name="King R."/>
        </authorList>
    </citation>
    <scope>NUCLEOTIDE SEQUENCE</scope>
</reference>
<dbReference type="InterPro" id="IPR032675">
    <property type="entry name" value="LRR_dom_sf"/>
</dbReference>
<dbReference type="AlphaFoldDB" id="A0A9N9RP83"/>
<evidence type="ECO:0000313" key="2">
    <source>
        <dbReference type="Proteomes" id="UP001153620"/>
    </source>
</evidence>
<name>A0A9N9RP83_9DIPT</name>
<dbReference type="OrthoDB" id="10546930at2759"/>
<accession>A0A9N9RP83</accession>
<sequence>MDPSMILNQYIFEEILDYVPAKELKELTTVNKSWYEAITTSSVLMKKYFLSIRGDWINDGDFKDVVSSSKRNFQKIIISDVTEIYTDVYENILQCSNNNWKTVEIYGLKLKTCDELRNLFDCFESSVKNLVLSCVSVAEHSEPLKFGMKNLKNLRISHCDAEITSSVLKAASNLVSLELQHTPEYNIEIIEFLKNMKTLKTLEMRGEWFNKFFASLNVSEIQFQLEEFTITCIDYVMPPNILTNFLQFIDKQHSLKNIHLSEWFGLKVLLSIYQMTSIKELSIFISPFFRWNIAKLPVNNSIEILDVRTLDVTDELFNLLILLTASPSLKTLRLRSINASLAEFIMLNLKKVTEISLVHSNNCEKVKTMLQHVEFV</sequence>
<dbReference type="EMBL" id="OU895877">
    <property type="protein sequence ID" value="CAG9800965.1"/>
    <property type="molecule type" value="Genomic_DNA"/>
</dbReference>
<evidence type="ECO:0000313" key="1">
    <source>
        <dbReference type="EMBL" id="CAG9800965.1"/>
    </source>
</evidence>
<dbReference type="SUPFAM" id="SSF52047">
    <property type="entry name" value="RNI-like"/>
    <property type="match status" value="1"/>
</dbReference>
<dbReference type="InterPro" id="IPR036047">
    <property type="entry name" value="F-box-like_dom_sf"/>
</dbReference>
<dbReference type="Gene3D" id="3.80.10.10">
    <property type="entry name" value="Ribonuclease Inhibitor"/>
    <property type="match status" value="1"/>
</dbReference>